<keyword evidence="4" id="KW-1185">Reference proteome</keyword>
<dbReference type="Proteomes" id="UP000231259">
    <property type="component" value="Unassembled WGS sequence"/>
</dbReference>
<comment type="caution">
    <text evidence="3">The sequence shown here is derived from an EMBL/GenBank/DDBJ whole genome shotgun (WGS) entry which is preliminary data.</text>
</comment>
<evidence type="ECO:0000256" key="1">
    <source>
        <dbReference type="ARBA" id="ARBA00008791"/>
    </source>
</evidence>
<sequence length="336" mass="35684">MAARSGPRTAAPLALGERPLEQVTKGDWAAKVLGARLSLQVIFTAACVSCSSGPEEDTMSYKTILTVLTEEKLGDLTLEHGYALAEAQGAHLDVLCIGVDRTPGGYFRNGSNTMMVQQALSQAAETAEELATHARAWLHDASIAWAVETGSAPLPDVARNVAGRARFADLVVLPKPYGKDHGIELVPVIEGALFEGLTPVMVVPDDTTPMVAPERVVLAWNGSAECLRAVRASLPVLAAAKTVHVVLVDPPGGPAAMTTDGLLARYLARHAIKVEIDVLAKRGRRVSDILLEHGREVGAEMIVMGAYGHSRFREAILGGATRNMLEQAEVPVLMAH</sequence>
<dbReference type="PANTHER" id="PTHR46268">
    <property type="entry name" value="STRESS RESPONSE PROTEIN NHAX"/>
    <property type="match status" value="1"/>
</dbReference>
<dbReference type="Pfam" id="PF00582">
    <property type="entry name" value="Usp"/>
    <property type="match status" value="1"/>
</dbReference>
<dbReference type="CDD" id="cd00293">
    <property type="entry name" value="USP-like"/>
    <property type="match status" value="1"/>
</dbReference>
<dbReference type="PANTHER" id="PTHR46268:SF15">
    <property type="entry name" value="UNIVERSAL STRESS PROTEIN HP_0031"/>
    <property type="match status" value="1"/>
</dbReference>
<gene>
    <name evidence="3" type="ORF">P775_10740</name>
</gene>
<dbReference type="SUPFAM" id="SSF52402">
    <property type="entry name" value="Adenine nucleotide alpha hydrolases-like"/>
    <property type="match status" value="2"/>
</dbReference>
<evidence type="ECO:0000259" key="2">
    <source>
        <dbReference type="Pfam" id="PF00582"/>
    </source>
</evidence>
<dbReference type="AlphaFoldDB" id="A0A2G8REZ3"/>
<feature type="domain" description="UspA" evidence="2">
    <location>
        <begin position="214"/>
        <end position="335"/>
    </location>
</feature>
<evidence type="ECO:0000313" key="3">
    <source>
        <dbReference type="EMBL" id="PIL20137.1"/>
    </source>
</evidence>
<comment type="similarity">
    <text evidence="1">Belongs to the universal stress protein A family.</text>
</comment>
<organism evidence="3 4">
    <name type="scientific">Puniceibacterium antarcticum</name>
    <dbReference type="NCBI Taxonomy" id="1206336"/>
    <lineage>
        <taxon>Bacteria</taxon>
        <taxon>Pseudomonadati</taxon>
        <taxon>Pseudomonadota</taxon>
        <taxon>Alphaproteobacteria</taxon>
        <taxon>Rhodobacterales</taxon>
        <taxon>Paracoccaceae</taxon>
        <taxon>Puniceibacterium</taxon>
    </lineage>
</organism>
<reference evidence="3 4" key="1">
    <citation type="submission" date="2013-09" db="EMBL/GenBank/DDBJ databases">
        <title>Genome sequencing of Phaeobacter antarcticus sp. nov. SM1211.</title>
        <authorList>
            <person name="Zhang X.-Y."/>
            <person name="Liu C."/>
            <person name="Chen X.-L."/>
            <person name="Xie B.-B."/>
            <person name="Qin Q.-L."/>
            <person name="Rong J.-C."/>
            <person name="Zhang Y.-Z."/>
        </authorList>
    </citation>
    <scope>NUCLEOTIDE SEQUENCE [LARGE SCALE GENOMIC DNA]</scope>
    <source>
        <strain evidence="3 4">SM1211</strain>
    </source>
</reference>
<accession>A0A2G8REZ3</accession>
<dbReference type="Gene3D" id="3.40.50.12370">
    <property type="match status" value="1"/>
</dbReference>
<proteinExistence type="inferred from homology"/>
<name>A0A2G8REZ3_9RHOB</name>
<evidence type="ECO:0000313" key="4">
    <source>
        <dbReference type="Proteomes" id="UP000231259"/>
    </source>
</evidence>
<dbReference type="InterPro" id="IPR006016">
    <property type="entry name" value="UspA"/>
</dbReference>
<dbReference type="InterPro" id="IPR006015">
    <property type="entry name" value="Universal_stress_UspA"/>
</dbReference>
<dbReference type="PRINTS" id="PR01438">
    <property type="entry name" value="UNVRSLSTRESS"/>
</dbReference>
<dbReference type="EMBL" id="AWWI01000066">
    <property type="protein sequence ID" value="PIL20137.1"/>
    <property type="molecule type" value="Genomic_DNA"/>
</dbReference>
<protein>
    <recommendedName>
        <fullName evidence="2">UspA domain-containing protein</fullName>
    </recommendedName>
</protein>